<dbReference type="Pfam" id="PF03564">
    <property type="entry name" value="DUF1759"/>
    <property type="match status" value="1"/>
</dbReference>
<reference evidence="3" key="1">
    <citation type="submission" date="2010-08" db="EMBL/GenBank/DDBJ databases">
        <authorList>
            <consortium name="Caenorhabditis japonica Sequencing Consortium"/>
            <person name="Wilson R.K."/>
        </authorList>
    </citation>
    <scope>NUCLEOTIDE SEQUENCE [LARGE SCALE GENOMIC DNA]</scope>
    <source>
        <strain evidence="3">DF5081</strain>
    </source>
</reference>
<evidence type="ECO:0000313" key="3">
    <source>
        <dbReference type="Proteomes" id="UP000005237"/>
    </source>
</evidence>
<sequence length="670" mass="76093">MPSVTTVDEIAPMQQMLTLKEKPTAAQQLANIKPPEEKARVYNTIPGIKRRLTAKFKVAERLIKTANQIINYPADTEAYYAVVKRVCNILQTYIHSFMNITDEVEGILSISPMLNPTTEIREKNLARMIEWIEASNIQQMLSKLEKLNNQGLEMLEVFATNLEQGHSPSPKEDTGSPEETELEKFEALSDDPEQVTNELMDWDNIDEISTTNLDDITSPVNVNKEILETRNNASRSSFSQAQSLTAAAQRNTTIGSLHIQPLLEHPPSTDKSRRLNTESSRQQHQPSGKPLNLDRNIEDQLAQLVQLCQDKADETTDRISRIERVQMDDRRTQNQLIKALSDQIAKLSLSKENQRFCEGSDSASQTLHPHQLRIPPTPIGSDETEQWPNTQRSYHVHTFTPAANQNSYEHGLNYNGTPTNPQSTTATSNQNHSFNTTTAAHIHGLVSSIPKFDGNKDEYKLFKTMFTNLVHNTNLDPTLKQTVLLHALTGNARICITSTDVSAEDYDSLREELEMLYDNSTDRLDRNEMLYKNLPFHQTSYVEMEKDLLKHVSAVNALKREGVSINFKTFIQVMIDKLPQELMRPANKLVRKIRQATEQGGPALTFMAVFKSIQENIREFAAEQLMDQCKRNRTTCNEILAISTNQPDTQRNTNQRGMYRWTQKTNTSPA</sequence>
<dbReference type="EnsemblMetazoa" id="CJA07061.1">
    <property type="protein sequence ID" value="CJA07061.1"/>
    <property type="gene ID" value="WBGene00126265"/>
</dbReference>
<protein>
    <submittedName>
        <fullName evidence="2">Uncharacterized protein</fullName>
    </submittedName>
</protein>
<dbReference type="AlphaFoldDB" id="A0A8R1HRQ2"/>
<feature type="compositionally biased region" description="Basic and acidic residues" evidence="1">
    <location>
        <begin position="267"/>
        <end position="276"/>
    </location>
</feature>
<feature type="region of interest" description="Disordered" evidence="1">
    <location>
        <begin position="646"/>
        <end position="670"/>
    </location>
</feature>
<feature type="region of interest" description="Disordered" evidence="1">
    <location>
        <begin position="258"/>
        <end position="293"/>
    </location>
</feature>
<evidence type="ECO:0000313" key="2">
    <source>
        <dbReference type="EnsemblMetazoa" id="CJA07061.1"/>
    </source>
</evidence>
<organism evidence="2 3">
    <name type="scientific">Caenorhabditis japonica</name>
    <dbReference type="NCBI Taxonomy" id="281687"/>
    <lineage>
        <taxon>Eukaryota</taxon>
        <taxon>Metazoa</taxon>
        <taxon>Ecdysozoa</taxon>
        <taxon>Nematoda</taxon>
        <taxon>Chromadorea</taxon>
        <taxon>Rhabditida</taxon>
        <taxon>Rhabditina</taxon>
        <taxon>Rhabditomorpha</taxon>
        <taxon>Rhabditoidea</taxon>
        <taxon>Rhabditidae</taxon>
        <taxon>Peloderinae</taxon>
        <taxon>Caenorhabditis</taxon>
    </lineage>
</organism>
<dbReference type="Proteomes" id="UP000005237">
    <property type="component" value="Unassembled WGS sequence"/>
</dbReference>
<feature type="compositionally biased region" description="Polar residues" evidence="1">
    <location>
        <begin position="277"/>
        <end position="286"/>
    </location>
</feature>
<accession>A0A8R1HRQ2</accession>
<keyword evidence="3" id="KW-1185">Reference proteome</keyword>
<proteinExistence type="predicted"/>
<evidence type="ECO:0000256" key="1">
    <source>
        <dbReference type="SAM" id="MobiDB-lite"/>
    </source>
</evidence>
<dbReference type="OMA" id="INYPADT"/>
<name>A0A8R1HRQ2_CAEJA</name>
<reference evidence="2" key="2">
    <citation type="submission" date="2022-06" db="UniProtKB">
        <authorList>
            <consortium name="EnsemblMetazoa"/>
        </authorList>
    </citation>
    <scope>IDENTIFICATION</scope>
    <source>
        <strain evidence="2">DF5081</strain>
    </source>
</reference>
<dbReference type="InterPro" id="IPR005312">
    <property type="entry name" value="DUF1759"/>
</dbReference>